<keyword evidence="11 13" id="KW-0472">Membrane</keyword>
<keyword evidence="8" id="KW-0249">Electron transport</keyword>
<evidence type="ECO:0000313" key="16">
    <source>
        <dbReference type="Proteomes" id="UP001279642"/>
    </source>
</evidence>
<comment type="cofactor">
    <cofactor evidence="1">
        <name>heme b</name>
        <dbReference type="ChEBI" id="CHEBI:60344"/>
    </cofactor>
</comment>
<dbReference type="PANTHER" id="PTHR30529">
    <property type="entry name" value="CYTOCHROME B561"/>
    <property type="match status" value="1"/>
</dbReference>
<dbReference type="Proteomes" id="UP001279642">
    <property type="component" value="Unassembled WGS sequence"/>
</dbReference>
<evidence type="ECO:0000256" key="2">
    <source>
        <dbReference type="ARBA" id="ARBA00004651"/>
    </source>
</evidence>
<evidence type="ECO:0000256" key="9">
    <source>
        <dbReference type="ARBA" id="ARBA00022989"/>
    </source>
</evidence>
<protein>
    <submittedName>
        <fullName evidence="15">Cytochrome b</fullName>
    </submittedName>
</protein>
<keyword evidence="5" id="KW-0349">Heme</keyword>
<keyword evidence="10" id="KW-0408">Iron</keyword>
<dbReference type="InterPro" id="IPR052168">
    <property type="entry name" value="Cytochrome_b561_oxidase"/>
</dbReference>
<evidence type="ECO:0000256" key="7">
    <source>
        <dbReference type="ARBA" id="ARBA00022723"/>
    </source>
</evidence>
<reference evidence="15 16" key="1">
    <citation type="journal article" date="2016" name="Antonie Van Leeuwenhoek">
        <title>Dongia soli sp. nov., isolated from soil from Dokdo, Korea.</title>
        <authorList>
            <person name="Kim D.U."/>
            <person name="Lee H."/>
            <person name="Kim H."/>
            <person name="Kim S.G."/>
            <person name="Ka J.O."/>
        </authorList>
    </citation>
    <scope>NUCLEOTIDE SEQUENCE [LARGE SCALE GENOMIC DNA]</scope>
    <source>
        <strain evidence="15 16">D78</strain>
    </source>
</reference>
<comment type="similarity">
    <text evidence="12">Belongs to the cytochrome b561 family.</text>
</comment>
<keyword evidence="9 13" id="KW-1133">Transmembrane helix</keyword>
<proteinExistence type="inferred from homology"/>
<evidence type="ECO:0000256" key="5">
    <source>
        <dbReference type="ARBA" id="ARBA00022617"/>
    </source>
</evidence>
<dbReference type="EMBL" id="JAXCLW010000001">
    <property type="protein sequence ID" value="MDY0882038.1"/>
    <property type="molecule type" value="Genomic_DNA"/>
</dbReference>
<evidence type="ECO:0000256" key="8">
    <source>
        <dbReference type="ARBA" id="ARBA00022982"/>
    </source>
</evidence>
<organism evidence="15 16">
    <name type="scientific">Dongia soli</name>
    <dbReference type="NCBI Taxonomy" id="600628"/>
    <lineage>
        <taxon>Bacteria</taxon>
        <taxon>Pseudomonadati</taxon>
        <taxon>Pseudomonadota</taxon>
        <taxon>Alphaproteobacteria</taxon>
        <taxon>Rhodospirillales</taxon>
        <taxon>Dongiaceae</taxon>
        <taxon>Dongia</taxon>
    </lineage>
</organism>
<keyword evidence="16" id="KW-1185">Reference proteome</keyword>
<comment type="caution">
    <text evidence="15">The sequence shown here is derived from an EMBL/GenBank/DDBJ whole genome shotgun (WGS) entry which is preliminary data.</text>
</comment>
<sequence length="178" mass="19878">MTQHQPFPVFSRLLHWLMAILILAMLFIGVGMVASVTDYYWLVSIHKPLGIVILVLAVIRLINRQINPPPALPADMPAWQRWVAYASHILLYVLMIALPLVGWAMLSAAGNPIVLYGAVHLPAILPHDPMLYAVLRQIHTVLALLLFALILAHFAAALLHALIFRDGVFQSMTTGRRR</sequence>
<evidence type="ECO:0000256" key="13">
    <source>
        <dbReference type="SAM" id="Phobius"/>
    </source>
</evidence>
<keyword evidence="3" id="KW-0813">Transport</keyword>
<feature type="transmembrane region" description="Helical" evidence="13">
    <location>
        <begin position="113"/>
        <end position="135"/>
    </location>
</feature>
<dbReference type="SUPFAM" id="SSF81342">
    <property type="entry name" value="Transmembrane di-heme cytochromes"/>
    <property type="match status" value="1"/>
</dbReference>
<feature type="transmembrane region" description="Helical" evidence="13">
    <location>
        <begin position="39"/>
        <end position="62"/>
    </location>
</feature>
<name>A0ABU5E776_9PROT</name>
<dbReference type="Gene3D" id="1.20.950.20">
    <property type="entry name" value="Transmembrane di-heme cytochromes, Chain C"/>
    <property type="match status" value="1"/>
</dbReference>
<feature type="domain" description="Cytochrome b561 bacterial/Ni-hydrogenase" evidence="14">
    <location>
        <begin position="7"/>
        <end position="175"/>
    </location>
</feature>
<dbReference type="InterPro" id="IPR016174">
    <property type="entry name" value="Di-haem_cyt_TM"/>
</dbReference>
<dbReference type="Pfam" id="PF01292">
    <property type="entry name" value="Ni_hydr_CYTB"/>
    <property type="match status" value="1"/>
</dbReference>
<evidence type="ECO:0000256" key="1">
    <source>
        <dbReference type="ARBA" id="ARBA00001970"/>
    </source>
</evidence>
<evidence type="ECO:0000256" key="12">
    <source>
        <dbReference type="ARBA" id="ARBA00037975"/>
    </source>
</evidence>
<keyword evidence="4" id="KW-1003">Cell membrane</keyword>
<gene>
    <name evidence="15" type="ORF">SMD27_04220</name>
</gene>
<feature type="transmembrane region" description="Helical" evidence="13">
    <location>
        <begin position="12"/>
        <end position="33"/>
    </location>
</feature>
<dbReference type="PANTHER" id="PTHR30529:SF6">
    <property type="entry name" value="BLL0291 PROTEIN"/>
    <property type="match status" value="1"/>
</dbReference>
<evidence type="ECO:0000313" key="15">
    <source>
        <dbReference type="EMBL" id="MDY0882038.1"/>
    </source>
</evidence>
<dbReference type="InterPro" id="IPR011577">
    <property type="entry name" value="Cyt_b561_bac/Ni-Hgenase"/>
</dbReference>
<evidence type="ECO:0000256" key="6">
    <source>
        <dbReference type="ARBA" id="ARBA00022692"/>
    </source>
</evidence>
<dbReference type="RefSeq" id="WP_320507071.1">
    <property type="nucleotide sequence ID" value="NZ_JAXCLW010000001.1"/>
</dbReference>
<accession>A0ABU5E776</accession>
<evidence type="ECO:0000256" key="3">
    <source>
        <dbReference type="ARBA" id="ARBA00022448"/>
    </source>
</evidence>
<keyword evidence="7" id="KW-0479">Metal-binding</keyword>
<evidence type="ECO:0000259" key="14">
    <source>
        <dbReference type="Pfam" id="PF01292"/>
    </source>
</evidence>
<evidence type="ECO:0000256" key="10">
    <source>
        <dbReference type="ARBA" id="ARBA00023004"/>
    </source>
</evidence>
<feature type="transmembrane region" description="Helical" evidence="13">
    <location>
        <begin position="82"/>
        <end position="101"/>
    </location>
</feature>
<keyword evidence="6 13" id="KW-0812">Transmembrane</keyword>
<comment type="subcellular location">
    <subcellularLocation>
        <location evidence="2">Cell membrane</location>
        <topology evidence="2">Multi-pass membrane protein</topology>
    </subcellularLocation>
</comment>
<evidence type="ECO:0000256" key="4">
    <source>
        <dbReference type="ARBA" id="ARBA00022475"/>
    </source>
</evidence>
<evidence type="ECO:0000256" key="11">
    <source>
        <dbReference type="ARBA" id="ARBA00023136"/>
    </source>
</evidence>
<feature type="transmembrane region" description="Helical" evidence="13">
    <location>
        <begin position="142"/>
        <end position="163"/>
    </location>
</feature>